<feature type="domain" description="Amidohydrolase-related" evidence="1">
    <location>
        <begin position="173"/>
        <end position="273"/>
    </location>
</feature>
<gene>
    <name evidence="2" type="ORF">ACD_4C00034G0003</name>
</gene>
<reference evidence="2" key="1">
    <citation type="journal article" date="2012" name="Science">
        <title>Fermentation, hydrogen, and sulfur metabolism in multiple uncultivated bacterial phyla.</title>
        <authorList>
            <person name="Wrighton K.C."/>
            <person name="Thomas B.C."/>
            <person name="Sharon I."/>
            <person name="Miller C.S."/>
            <person name="Castelle C.J."/>
            <person name="VerBerkmoes N.C."/>
            <person name="Wilkins M.J."/>
            <person name="Hettich R.L."/>
            <person name="Lipton M.S."/>
            <person name="Williams K.H."/>
            <person name="Long P.E."/>
            <person name="Banfield J.F."/>
        </authorList>
    </citation>
    <scope>NUCLEOTIDE SEQUENCE [LARGE SCALE GENOMIC DNA]</scope>
</reference>
<dbReference type="EMBL" id="AMFJ01000550">
    <property type="protein sequence ID" value="EKE27118.1"/>
    <property type="molecule type" value="Genomic_DNA"/>
</dbReference>
<sequence length="366" mass="45455">MDRIKRLLIDNKIKIELDKLEKKEKYFSKINDLHQIKWPKYWMIDSHIHVINFIQETEGLEKLIYYMDKANIKKWVIFWMPLKKMWWEHEKKSPEYYLDDDNECYYYSYTDWIVAEEYNKLNNEQKERFYPLICWFNPNDINWIKHIENMFNFYPWVFRWIWEILLRHDDLTFLTQWEASRLNNKALFPVLEFATQYDLPVLIHNNISAPWVSDHPKYLYELESVLSEFPKTKIIFAHCWVSRRVYAPYYKNMIKRLLDEYPSLYLDYSWSVFEEIIAKNEKSLTEWTKLTEDYSERILIWSDILWKDFHKIWYINYKFNKLLEGLSEKARENITTKNAELLFWNNKNKVENKQKRKYPNLDQIIV</sequence>
<dbReference type="Gene3D" id="3.20.20.140">
    <property type="entry name" value="Metal-dependent hydrolases"/>
    <property type="match status" value="1"/>
</dbReference>
<dbReference type="SUPFAM" id="SSF51556">
    <property type="entry name" value="Metallo-dependent hydrolases"/>
    <property type="match status" value="1"/>
</dbReference>
<name>K2FVZ9_9BACT</name>
<proteinExistence type="predicted"/>
<accession>K2FVZ9</accession>
<dbReference type="AlphaFoldDB" id="K2FVZ9"/>
<dbReference type="InterPro" id="IPR032466">
    <property type="entry name" value="Metal_Hydrolase"/>
</dbReference>
<organism evidence="2">
    <name type="scientific">uncultured bacterium</name>
    <name type="common">gcode 4</name>
    <dbReference type="NCBI Taxonomy" id="1234023"/>
    <lineage>
        <taxon>Bacteria</taxon>
        <taxon>environmental samples</taxon>
    </lineage>
</organism>
<evidence type="ECO:0000313" key="2">
    <source>
        <dbReference type="EMBL" id="EKE27118.1"/>
    </source>
</evidence>
<evidence type="ECO:0000259" key="1">
    <source>
        <dbReference type="Pfam" id="PF04909"/>
    </source>
</evidence>
<dbReference type="Pfam" id="PF04909">
    <property type="entry name" value="Amidohydro_2"/>
    <property type="match status" value="1"/>
</dbReference>
<keyword evidence="2" id="KW-0378">Hydrolase</keyword>
<dbReference type="InterPro" id="IPR006680">
    <property type="entry name" value="Amidohydro-rel"/>
</dbReference>
<protein>
    <submittedName>
        <fullName evidence="2">Amidohydrolase 2</fullName>
    </submittedName>
</protein>
<dbReference type="GO" id="GO:0016787">
    <property type="term" value="F:hydrolase activity"/>
    <property type="evidence" value="ECO:0007669"/>
    <property type="project" value="UniProtKB-KW"/>
</dbReference>
<comment type="caution">
    <text evidence="2">The sequence shown here is derived from an EMBL/GenBank/DDBJ whole genome shotgun (WGS) entry which is preliminary data.</text>
</comment>